<comment type="similarity">
    <text evidence="1">Belongs to the 4-hydroxybenzoyl-CoA thioesterase family.</text>
</comment>
<dbReference type="EMBL" id="JAATLM010000001">
    <property type="protein sequence ID" value="NIZ69617.1"/>
    <property type="molecule type" value="Genomic_DNA"/>
</dbReference>
<reference evidence="3" key="1">
    <citation type="submission" date="2020-03" db="EMBL/GenBank/DDBJ databases">
        <title>Spirochaetal bacteria isolated from arthropods constitute a novel genus Entomospira genus novum within the order Spirochaetales.</title>
        <authorList>
            <person name="Grana-Miraglia L."/>
            <person name="Sikutova S."/>
            <person name="Fingerle V."/>
            <person name="Sing A."/>
            <person name="Castillo-Ramirez S."/>
            <person name="Margos G."/>
            <person name="Rudolf I."/>
        </authorList>
    </citation>
    <scope>NUCLEOTIDE SEQUENCE</scope>
    <source>
        <strain evidence="3">BR149</strain>
    </source>
</reference>
<dbReference type="GO" id="GO:0047617">
    <property type="term" value="F:fatty acyl-CoA hydrolase activity"/>
    <property type="evidence" value="ECO:0007669"/>
    <property type="project" value="TreeGrafter"/>
</dbReference>
<dbReference type="PANTHER" id="PTHR31793:SF27">
    <property type="entry name" value="NOVEL THIOESTERASE SUPERFAMILY DOMAIN AND SAPOSIN A-TYPE DOMAIN CONTAINING PROTEIN (0610012H03RIK)"/>
    <property type="match status" value="1"/>
</dbReference>
<dbReference type="CDD" id="cd00586">
    <property type="entry name" value="4HBT"/>
    <property type="match status" value="1"/>
</dbReference>
<dbReference type="Pfam" id="PF13279">
    <property type="entry name" value="4HBT_2"/>
    <property type="match status" value="1"/>
</dbReference>
<keyword evidence="4" id="KW-1185">Reference proteome</keyword>
<accession>A0A968GIE2</accession>
<evidence type="ECO:0000313" key="3">
    <source>
        <dbReference type="EMBL" id="NIZ69617.1"/>
    </source>
</evidence>
<evidence type="ECO:0000256" key="2">
    <source>
        <dbReference type="ARBA" id="ARBA00022801"/>
    </source>
</evidence>
<dbReference type="Gene3D" id="3.10.129.10">
    <property type="entry name" value="Hotdog Thioesterase"/>
    <property type="match status" value="1"/>
</dbReference>
<dbReference type="RefSeq" id="WP_167695702.1">
    <property type="nucleotide sequence ID" value="NZ_CP118181.1"/>
</dbReference>
<name>A0A968GIE2_9SPIO</name>
<dbReference type="AlphaFoldDB" id="A0A968GIE2"/>
<evidence type="ECO:0000313" key="4">
    <source>
        <dbReference type="Proteomes" id="UP000778951"/>
    </source>
</evidence>
<dbReference type="NCBIfam" id="TIGR00051">
    <property type="entry name" value="YbgC/FadM family acyl-CoA thioesterase"/>
    <property type="match status" value="1"/>
</dbReference>
<dbReference type="SUPFAM" id="SSF54637">
    <property type="entry name" value="Thioesterase/thiol ester dehydrase-isomerase"/>
    <property type="match status" value="1"/>
</dbReference>
<organism evidence="3 4">
    <name type="scientific">Entomospira culicis</name>
    <dbReference type="NCBI Taxonomy" id="2719989"/>
    <lineage>
        <taxon>Bacteria</taxon>
        <taxon>Pseudomonadati</taxon>
        <taxon>Spirochaetota</taxon>
        <taxon>Spirochaetia</taxon>
        <taxon>Spirochaetales</taxon>
        <taxon>Spirochaetaceae</taxon>
        <taxon>Entomospira</taxon>
    </lineage>
</organism>
<dbReference type="Proteomes" id="UP000778951">
    <property type="component" value="Unassembled WGS sequence"/>
</dbReference>
<comment type="caution">
    <text evidence="3">The sequence shown here is derived from an EMBL/GenBank/DDBJ whole genome shotgun (WGS) entry which is preliminary data.</text>
</comment>
<evidence type="ECO:0000256" key="1">
    <source>
        <dbReference type="ARBA" id="ARBA00005953"/>
    </source>
</evidence>
<keyword evidence="2" id="KW-0378">Hydrolase</keyword>
<dbReference type="PANTHER" id="PTHR31793">
    <property type="entry name" value="4-HYDROXYBENZOYL-COA THIOESTERASE FAMILY MEMBER"/>
    <property type="match status" value="1"/>
</dbReference>
<gene>
    <name evidence="3" type="ORF">HCT48_05235</name>
</gene>
<dbReference type="InterPro" id="IPR029069">
    <property type="entry name" value="HotDog_dom_sf"/>
</dbReference>
<dbReference type="PIRSF" id="PIRSF003230">
    <property type="entry name" value="YbgC"/>
    <property type="match status" value="1"/>
</dbReference>
<protein>
    <submittedName>
        <fullName evidence="3">Acyl-CoA thioesterase</fullName>
    </submittedName>
</protein>
<dbReference type="InterPro" id="IPR006684">
    <property type="entry name" value="YbgC/YbaW"/>
</dbReference>
<dbReference type="InterPro" id="IPR050563">
    <property type="entry name" value="4-hydroxybenzoyl-CoA_TE"/>
</dbReference>
<proteinExistence type="inferred from homology"/>
<sequence>MSNPTTRIHITPMQVRTYECDYAQVVNNANYLKYFEQARHLFSLEDNIDTVALAQRGIVSVVAKIEIKFIRSLKVNDNFEIHTRIKEHTPVRVLFEQTIYKKDEPQQAITHALTTVACIVDGKPAPFPLDIFASLFAE</sequence>